<keyword evidence="2" id="KW-0472">Membrane</keyword>
<dbReference type="GO" id="GO:0005886">
    <property type="term" value="C:plasma membrane"/>
    <property type="evidence" value="ECO:0007669"/>
    <property type="project" value="TreeGrafter"/>
</dbReference>
<feature type="compositionally biased region" description="Polar residues" evidence="1">
    <location>
        <begin position="158"/>
        <end position="167"/>
    </location>
</feature>
<sequence>MKSSSIVVIPTSSVTKISKEKTAKIIPNAVGVSTADERHVFNSFISREAAFRLMCTVCVQLANGIESLPKPLPLDDVELTEEYLMDDDSSCSISGNESPPQRALGASAEPEDDGKPQAMLRQRIRHSDPNKSLLGAEAHGSLSTRSSAPPVVHYETPVASSLQGNSRSASATASAASSGTPSTSSSPTTVMGVADNSPPTPTRGPQGSKLSRLAHSVRSRLSLPTLTELHVLYLGILLAILLALFSVFLLYRILDIEAKTSLYNTPVDFNARLGSDEDIFAEALRWQKELQDKSHAETQHILSKNLEQITKVRRSLETLSMLINDRRTGYAAAQAAAAASPSLAAAANHISGNRDDSSD</sequence>
<evidence type="ECO:0000256" key="1">
    <source>
        <dbReference type="SAM" id="MobiDB-lite"/>
    </source>
</evidence>
<dbReference type="GO" id="GO:0140268">
    <property type="term" value="C:endoplasmic reticulum-plasma membrane contact site"/>
    <property type="evidence" value="ECO:0007669"/>
    <property type="project" value="TreeGrafter"/>
</dbReference>
<dbReference type="OrthoDB" id="74360at2759"/>
<dbReference type="InterPro" id="IPR004182">
    <property type="entry name" value="GRAM"/>
</dbReference>
<dbReference type="GO" id="GO:0032366">
    <property type="term" value="P:intracellular sterol transport"/>
    <property type="evidence" value="ECO:0007669"/>
    <property type="project" value="TreeGrafter"/>
</dbReference>
<dbReference type="EMBL" id="CP012528">
    <property type="protein sequence ID" value="ALC49842.1"/>
    <property type="molecule type" value="Genomic_DNA"/>
</dbReference>
<dbReference type="InterPro" id="IPR011993">
    <property type="entry name" value="PH-like_dom_sf"/>
</dbReference>
<dbReference type="GO" id="GO:0005789">
    <property type="term" value="C:endoplasmic reticulum membrane"/>
    <property type="evidence" value="ECO:0007669"/>
    <property type="project" value="TreeGrafter"/>
</dbReference>
<feature type="region of interest" description="Disordered" evidence="1">
    <location>
        <begin position="88"/>
        <end position="117"/>
    </location>
</feature>
<protein>
    <submittedName>
        <fullName evidence="4">Maker357</fullName>
    </submittedName>
</protein>
<feature type="region of interest" description="Disordered" evidence="1">
    <location>
        <begin position="131"/>
        <end position="211"/>
    </location>
</feature>
<proteinExistence type="predicted"/>
<reference evidence="4 5" key="1">
    <citation type="submission" date="2015-08" db="EMBL/GenBank/DDBJ databases">
        <title>Ancestral chromatin configuration constrains chromatin evolution on differentiating sex chromosomes in Drosophila.</title>
        <authorList>
            <person name="Zhou Q."/>
            <person name="Bachtrog D."/>
        </authorList>
    </citation>
    <scope>NUCLEOTIDE SEQUENCE [LARGE SCALE GENOMIC DNA]</scope>
    <source>
        <tissue evidence="4">Whole larvae</tissue>
    </source>
</reference>
<keyword evidence="2" id="KW-0812">Transmembrane</keyword>
<dbReference type="Pfam" id="PF02893">
    <property type="entry name" value="GRAM"/>
    <property type="match status" value="1"/>
</dbReference>
<feature type="domain" description="GRAM" evidence="3">
    <location>
        <begin position="4"/>
        <end position="56"/>
    </location>
</feature>
<gene>
    <name evidence="4" type="ORF">Dbus_chrXg1698</name>
</gene>
<evidence type="ECO:0000256" key="2">
    <source>
        <dbReference type="SAM" id="Phobius"/>
    </source>
</evidence>
<organism evidence="4 5">
    <name type="scientific">Drosophila busckii</name>
    <name type="common">Fruit fly</name>
    <dbReference type="NCBI Taxonomy" id="30019"/>
    <lineage>
        <taxon>Eukaryota</taxon>
        <taxon>Metazoa</taxon>
        <taxon>Ecdysozoa</taxon>
        <taxon>Arthropoda</taxon>
        <taxon>Hexapoda</taxon>
        <taxon>Insecta</taxon>
        <taxon>Pterygota</taxon>
        <taxon>Neoptera</taxon>
        <taxon>Endopterygota</taxon>
        <taxon>Diptera</taxon>
        <taxon>Brachycera</taxon>
        <taxon>Muscomorpha</taxon>
        <taxon>Ephydroidea</taxon>
        <taxon>Drosophilidae</taxon>
        <taxon>Drosophila</taxon>
    </lineage>
</organism>
<name>A0A0M4EZX5_DROBS</name>
<dbReference type="PANTHER" id="PTHR23319:SF13">
    <property type="entry name" value="GRAM DOMAIN-CONTAINING PROTEIN"/>
    <property type="match status" value="1"/>
</dbReference>
<dbReference type="AlphaFoldDB" id="A0A0M4EZX5"/>
<evidence type="ECO:0000313" key="4">
    <source>
        <dbReference type="EMBL" id="ALC49842.1"/>
    </source>
</evidence>
<dbReference type="Proteomes" id="UP000494163">
    <property type="component" value="Chromosome X"/>
</dbReference>
<feature type="compositionally biased region" description="Polar residues" evidence="1">
    <location>
        <begin position="90"/>
        <end position="99"/>
    </location>
</feature>
<keyword evidence="5" id="KW-1185">Reference proteome</keyword>
<evidence type="ECO:0000259" key="3">
    <source>
        <dbReference type="Pfam" id="PF02893"/>
    </source>
</evidence>
<dbReference type="PANTHER" id="PTHR23319">
    <property type="entry name" value="GRAM DOMAIN CONTAINING 1B, ISOFORM E"/>
    <property type="match status" value="1"/>
</dbReference>
<keyword evidence="2" id="KW-1133">Transmembrane helix</keyword>
<dbReference type="Gene3D" id="2.30.29.30">
    <property type="entry name" value="Pleckstrin-homology domain (PH domain)/Phosphotyrosine-binding domain (PTB)"/>
    <property type="match status" value="1"/>
</dbReference>
<dbReference type="STRING" id="30019.A0A0M4EZX5"/>
<dbReference type="InterPro" id="IPR051482">
    <property type="entry name" value="Cholesterol_transport"/>
</dbReference>
<accession>A0A0M4EZX5</accession>
<feature type="compositionally biased region" description="Low complexity" evidence="1">
    <location>
        <begin position="168"/>
        <end position="189"/>
    </location>
</feature>
<dbReference type="GO" id="GO:0120015">
    <property type="term" value="F:sterol transfer activity"/>
    <property type="evidence" value="ECO:0007669"/>
    <property type="project" value="TreeGrafter"/>
</dbReference>
<feature type="transmembrane region" description="Helical" evidence="2">
    <location>
        <begin position="231"/>
        <end position="251"/>
    </location>
</feature>
<evidence type="ECO:0000313" key="5">
    <source>
        <dbReference type="Proteomes" id="UP000494163"/>
    </source>
</evidence>
<dbReference type="GO" id="GO:0032934">
    <property type="term" value="F:sterol binding"/>
    <property type="evidence" value="ECO:0007669"/>
    <property type="project" value="TreeGrafter"/>
</dbReference>